<feature type="compositionally biased region" description="Gly residues" evidence="1">
    <location>
        <begin position="46"/>
        <end position="58"/>
    </location>
</feature>
<organism evidence="2">
    <name type="scientific">uncultured Craurococcus sp</name>
    <dbReference type="NCBI Taxonomy" id="1135998"/>
    <lineage>
        <taxon>Bacteria</taxon>
        <taxon>Pseudomonadati</taxon>
        <taxon>Pseudomonadota</taxon>
        <taxon>Alphaproteobacteria</taxon>
        <taxon>Acetobacterales</taxon>
        <taxon>Acetobacteraceae</taxon>
        <taxon>Craurococcus</taxon>
        <taxon>environmental samples</taxon>
    </lineage>
</organism>
<evidence type="ECO:0000313" key="2">
    <source>
        <dbReference type="EMBL" id="CAA9256630.1"/>
    </source>
</evidence>
<dbReference type="EMBL" id="CADCTD010000094">
    <property type="protein sequence ID" value="CAA9256630.1"/>
    <property type="molecule type" value="Genomic_DNA"/>
</dbReference>
<feature type="compositionally biased region" description="Low complexity" evidence="1">
    <location>
        <begin position="140"/>
        <end position="157"/>
    </location>
</feature>
<evidence type="ECO:0000256" key="1">
    <source>
        <dbReference type="SAM" id="MobiDB-lite"/>
    </source>
</evidence>
<gene>
    <name evidence="2" type="ORF">AVDCRST_MAG27-2354</name>
</gene>
<feature type="compositionally biased region" description="Low complexity" evidence="1">
    <location>
        <begin position="195"/>
        <end position="210"/>
    </location>
</feature>
<feature type="region of interest" description="Disordered" evidence="1">
    <location>
        <begin position="140"/>
        <end position="223"/>
    </location>
</feature>
<accession>A0A6J4IPZ9</accession>
<feature type="region of interest" description="Disordered" evidence="1">
    <location>
        <begin position="27"/>
        <end position="62"/>
    </location>
</feature>
<reference evidence="2" key="1">
    <citation type="submission" date="2020-02" db="EMBL/GenBank/DDBJ databases">
        <authorList>
            <person name="Meier V. D."/>
        </authorList>
    </citation>
    <scope>NUCLEOTIDE SEQUENCE</scope>
    <source>
        <strain evidence="2">AVDCRST_MAG27</strain>
    </source>
</reference>
<protein>
    <submittedName>
        <fullName evidence="2">Uncharacterized protein</fullName>
    </submittedName>
</protein>
<proteinExistence type="predicted"/>
<feature type="compositionally biased region" description="Basic and acidic residues" evidence="1">
    <location>
        <begin position="158"/>
        <end position="167"/>
    </location>
</feature>
<feature type="non-terminal residue" evidence="2">
    <location>
        <position position="1"/>
    </location>
</feature>
<sequence length="223" mass="21790">GAAGGILPQLRGAWDLWARHRGRALGDAGGGHRHGGARHRARADDGGGAGGAGAGAAGGDRHLGRAVPDAAAARRDHRALFRPALCGGYALALLGDGRGAGGGALGLRRGDLPERDPGLAARPMGCGLCDGLPLRRSLLPRHPAAGGAAGDPVADQPGDCHHQGDGARHRRLALRGAGAGAERNGDRGQPLAADARGGALPGAVPAAGRRQPLAGGTAGGAAV</sequence>
<feature type="compositionally biased region" description="Basic residues" evidence="1">
    <location>
        <begin position="31"/>
        <end position="41"/>
    </location>
</feature>
<dbReference type="AlphaFoldDB" id="A0A6J4IPZ9"/>
<name>A0A6J4IPZ9_9PROT</name>
<feature type="non-terminal residue" evidence="2">
    <location>
        <position position="223"/>
    </location>
</feature>